<dbReference type="InterPro" id="IPR050994">
    <property type="entry name" value="At_inactive_RLKs"/>
</dbReference>
<sequence>MRNPNFKTLLFCVSFASPFVVSFNGDSQILSRVINSQLHNLNGKLHDWVVSTPNQSPCNWISITCEARNHTFISIDLSGFGISCGFSFEFCRIQTLRILSLADNNFNGSLSSQAFSSCIRLRKIDLSKNLFIGELPDFSSENLEVLQLSNNNFSGDIPPTYWREPGLKPIQR</sequence>
<dbReference type="Pfam" id="PF00560">
    <property type="entry name" value="LRR_1"/>
    <property type="match status" value="1"/>
</dbReference>
<feature type="chain" id="PRO_5041155070" evidence="1">
    <location>
        <begin position="23"/>
        <end position="172"/>
    </location>
</feature>
<name>A0A9W7IPQ7_HIBTR</name>
<dbReference type="AlphaFoldDB" id="A0A9W7IPQ7"/>
<dbReference type="Proteomes" id="UP001165190">
    <property type="component" value="Unassembled WGS sequence"/>
</dbReference>
<keyword evidence="1" id="KW-0732">Signal</keyword>
<feature type="signal peptide" evidence="1">
    <location>
        <begin position="1"/>
        <end position="22"/>
    </location>
</feature>
<dbReference type="Gene3D" id="3.80.10.10">
    <property type="entry name" value="Ribonuclease Inhibitor"/>
    <property type="match status" value="1"/>
</dbReference>
<protein>
    <submittedName>
        <fullName evidence="2">HAESA-like 2</fullName>
    </submittedName>
</protein>
<comment type="caution">
    <text evidence="2">The sequence shown here is derived from an EMBL/GenBank/DDBJ whole genome shotgun (WGS) entry which is preliminary data.</text>
</comment>
<dbReference type="InterPro" id="IPR001611">
    <property type="entry name" value="Leu-rich_rpt"/>
</dbReference>
<proteinExistence type="predicted"/>
<gene>
    <name evidence="2" type="ORF">HRI_003457600</name>
    <name evidence="3" type="ORF">HRI_003460100</name>
</gene>
<evidence type="ECO:0000256" key="1">
    <source>
        <dbReference type="SAM" id="SignalP"/>
    </source>
</evidence>
<dbReference type="PANTHER" id="PTHR48010:SF44">
    <property type="entry name" value="F16P17.10 PROTEIN"/>
    <property type="match status" value="1"/>
</dbReference>
<evidence type="ECO:0000313" key="2">
    <source>
        <dbReference type="EMBL" id="GMI97883.1"/>
    </source>
</evidence>
<dbReference type="EMBL" id="BSYR01000030">
    <property type="protein sequence ID" value="GMI97883.1"/>
    <property type="molecule type" value="Genomic_DNA"/>
</dbReference>
<evidence type="ECO:0000313" key="3">
    <source>
        <dbReference type="EMBL" id="GMI97908.1"/>
    </source>
</evidence>
<accession>A0A9W7IPQ7</accession>
<evidence type="ECO:0000313" key="4">
    <source>
        <dbReference type="Proteomes" id="UP001165190"/>
    </source>
</evidence>
<dbReference type="OrthoDB" id="1746433at2759"/>
<organism evidence="2 4">
    <name type="scientific">Hibiscus trionum</name>
    <name type="common">Flower of an hour</name>
    <dbReference type="NCBI Taxonomy" id="183268"/>
    <lineage>
        <taxon>Eukaryota</taxon>
        <taxon>Viridiplantae</taxon>
        <taxon>Streptophyta</taxon>
        <taxon>Embryophyta</taxon>
        <taxon>Tracheophyta</taxon>
        <taxon>Spermatophyta</taxon>
        <taxon>Magnoliopsida</taxon>
        <taxon>eudicotyledons</taxon>
        <taxon>Gunneridae</taxon>
        <taxon>Pentapetalae</taxon>
        <taxon>rosids</taxon>
        <taxon>malvids</taxon>
        <taxon>Malvales</taxon>
        <taxon>Malvaceae</taxon>
        <taxon>Malvoideae</taxon>
        <taxon>Hibiscus</taxon>
    </lineage>
</organism>
<keyword evidence="4" id="KW-1185">Reference proteome</keyword>
<dbReference type="EMBL" id="BSYR01000030">
    <property type="protein sequence ID" value="GMI97908.1"/>
    <property type="molecule type" value="Genomic_DNA"/>
</dbReference>
<dbReference type="PANTHER" id="PTHR48010">
    <property type="entry name" value="OS05G0588300 PROTEIN"/>
    <property type="match status" value="1"/>
</dbReference>
<reference evidence="2" key="1">
    <citation type="submission" date="2023-05" db="EMBL/GenBank/DDBJ databases">
        <title>Genome and transcriptome analyses reveal genes involved in the formation of fine ridges on petal epidermal cells in Hibiscus trionum.</title>
        <authorList>
            <person name="Koshimizu S."/>
            <person name="Masuda S."/>
            <person name="Ishii T."/>
            <person name="Shirasu K."/>
            <person name="Hoshino A."/>
            <person name="Arita M."/>
        </authorList>
    </citation>
    <scope>NUCLEOTIDE SEQUENCE</scope>
    <source>
        <strain evidence="2">Hamamatsu line</strain>
    </source>
</reference>
<dbReference type="SUPFAM" id="SSF52058">
    <property type="entry name" value="L domain-like"/>
    <property type="match status" value="1"/>
</dbReference>
<dbReference type="InterPro" id="IPR032675">
    <property type="entry name" value="LRR_dom_sf"/>
</dbReference>